<proteinExistence type="inferred from homology"/>
<dbReference type="PRINTS" id="PR00781">
    <property type="entry name" value="LIPOSIGPTASE"/>
</dbReference>
<gene>
    <name evidence="11" type="primary">TaG</name>
    <name evidence="9" type="synonym">lspA</name>
</gene>
<dbReference type="SMR" id="O87781"/>
<comment type="subcellular location">
    <subcellularLocation>
        <location evidence="9">Cell membrane</location>
        <topology evidence="9">Multi-pass membrane protein</topology>
    </subcellularLocation>
</comment>
<evidence type="ECO:0000256" key="2">
    <source>
        <dbReference type="ARBA" id="ARBA00022475"/>
    </source>
</evidence>
<keyword evidence="3 9" id="KW-0645">Protease</keyword>
<evidence type="ECO:0000256" key="5">
    <source>
        <dbReference type="ARBA" id="ARBA00022750"/>
    </source>
</evidence>
<dbReference type="Pfam" id="PF01252">
    <property type="entry name" value="Peptidase_A8"/>
    <property type="match status" value="1"/>
</dbReference>
<keyword evidence="2 9" id="KW-1003">Cell membrane</keyword>
<evidence type="ECO:0000256" key="7">
    <source>
        <dbReference type="ARBA" id="ARBA00022989"/>
    </source>
</evidence>
<accession>O87781</accession>
<feature type="active site" evidence="9">
    <location>
        <position position="127"/>
    </location>
</feature>
<evidence type="ECO:0000256" key="4">
    <source>
        <dbReference type="ARBA" id="ARBA00022692"/>
    </source>
</evidence>
<evidence type="ECO:0000256" key="10">
    <source>
        <dbReference type="RuleBase" id="RU004181"/>
    </source>
</evidence>
<comment type="similarity">
    <text evidence="1 9 10">Belongs to the peptidase A8 family.</text>
</comment>
<evidence type="ECO:0000313" key="11">
    <source>
        <dbReference type="EMBL" id="CAA11250.1"/>
    </source>
</evidence>
<dbReference type="PANTHER" id="PTHR33695:SF1">
    <property type="entry name" value="LIPOPROTEIN SIGNAL PEPTIDASE"/>
    <property type="match status" value="1"/>
</dbReference>
<dbReference type="HAMAP" id="MF_00161">
    <property type="entry name" value="LspA"/>
    <property type="match status" value="1"/>
</dbReference>
<keyword evidence="5 9" id="KW-0064">Aspartyl protease</keyword>
<comment type="function">
    <text evidence="9">This protein specifically catalyzes the removal of signal peptides from prolipoproteins.</text>
</comment>
<evidence type="ECO:0000256" key="6">
    <source>
        <dbReference type="ARBA" id="ARBA00022801"/>
    </source>
</evidence>
<evidence type="ECO:0000256" key="1">
    <source>
        <dbReference type="ARBA" id="ARBA00006139"/>
    </source>
</evidence>
<comment type="pathway">
    <text evidence="9">Protein modification; lipoprotein biosynthesis (signal peptide cleavage).</text>
</comment>
<keyword evidence="6 9" id="KW-0378">Hydrolase</keyword>
<sequence>MNTPSLTNWPARLGYLLAVGGAWFAADQVTKQMARDGAKRPVAVFDSWWHFHYVENRAGAFGLFSSFGEEWRMPFFYVVGAICIVLLIGYYFYTPPTMKLQRWSLATMIGGALGNYVDRVRLRYVVDFVSWHVGDRFYWPSFNIADTAVVVGAALMILESFREPRQQLSPG</sequence>
<evidence type="ECO:0000256" key="8">
    <source>
        <dbReference type="ARBA" id="ARBA00023136"/>
    </source>
</evidence>
<reference evidence="11" key="1">
    <citation type="journal article" date="1999" name="J. Bacteriol.">
        <title>A nonessential signal peptidase II (Lsp) of Myxococcus xanthus might be involved in biosynthesis of the polyketide antibiotic TA.</title>
        <authorList>
            <person name="Paitan Y."/>
            <person name="Orr E."/>
            <person name="Ron E.Z."/>
            <person name="Rosenberg E."/>
        </authorList>
    </citation>
    <scope>NUCLEOTIDE SEQUENCE</scope>
    <source>
        <strain evidence="11">ER-15</strain>
    </source>
</reference>
<comment type="caution">
    <text evidence="9">Lacks conserved residue(s) required for the propagation of feature annotation.</text>
</comment>
<dbReference type="RefSeq" id="WP_011553954.1">
    <property type="nucleotide sequence ID" value="NZ_FNOH01000003.1"/>
</dbReference>
<evidence type="ECO:0000256" key="3">
    <source>
        <dbReference type="ARBA" id="ARBA00022670"/>
    </source>
</evidence>
<dbReference type="EC" id="3.4.23.36" evidence="9"/>
<feature type="active site" evidence="9">
    <location>
        <position position="146"/>
    </location>
</feature>
<dbReference type="GO" id="GO:0005886">
    <property type="term" value="C:plasma membrane"/>
    <property type="evidence" value="ECO:0007669"/>
    <property type="project" value="UniProtKB-SubCell"/>
</dbReference>
<dbReference type="GO" id="GO:0004190">
    <property type="term" value="F:aspartic-type endopeptidase activity"/>
    <property type="evidence" value="ECO:0007669"/>
    <property type="project" value="UniProtKB-UniRule"/>
</dbReference>
<dbReference type="AlphaFoldDB" id="O87781"/>
<name>O87781_MYXXA</name>
<evidence type="ECO:0000256" key="9">
    <source>
        <dbReference type="HAMAP-Rule" id="MF_00161"/>
    </source>
</evidence>
<dbReference type="EMBL" id="AJ223309">
    <property type="protein sequence ID" value="CAA11250.1"/>
    <property type="molecule type" value="Genomic_DNA"/>
</dbReference>
<dbReference type="PANTHER" id="PTHR33695">
    <property type="entry name" value="LIPOPROTEIN SIGNAL PEPTIDASE"/>
    <property type="match status" value="1"/>
</dbReference>
<feature type="transmembrane region" description="Helical" evidence="9">
    <location>
        <begin position="75"/>
        <end position="93"/>
    </location>
</feature>
<dbReference type="UniPathway" id="UPA00665"/>
<keyword evidence="7 9" id="KW-1133">Transmembrane helix</keyword>
<dbReference type="GO" id="GO:0006508">
    <property type="term" value="P:proteolysis"/>
    <property type="evidence" value="ECO:0007669"/>
    <property type="project" value="UniProtKB-KW"/>
</dbReference>
<comment type="catalytic activity">
    <reaction evidence="9">
        <text>Release of signal peptides from bacterial membrane prolipoproteins. Hydrolyzes -Xaa-Yaa-Zaa-|-(S,diacylglyceryl)Cys-, in which Xaa is hydrophobic (preferably Leu), and Yaa (Ala or Ser) and Zaa (Gly or Ala) have small, neutral side chains.</text>
        <dbReference type="EC" id="3.4.23.36"/>
    </reaction>
</comment>
<organism evidence="11">
    <name type="scientific">Myxococcus xanthus</name>
    <dbReference type="NCBI Taxonomy" id="34"/>
    <lineage>
        <taxon>Bacteria</taxon>
        <taxon>Pseudomonadati</taxon>
        <taxon>Myxococcota</taxon>
        <taxon>Myxococcia</taxon>
        <taxon>Myxococcales</taxon>
        <taxon>Cystobacterineae</taxon>
        <taxon>Myxococcaceae</taxon>
        <taxon>Myxococcus</taxon>
    </lineage>
</organism>
<dbReference type="NCBIfam" id="TIGR00077">
    <property type="entry name" value="lspA"/>
    <property type="match status" value="1"/>
</dbReference>
<dbReference type="InterPro" id="IPR001872">
    <property type="entry name" value="Peptidase_A8"/>
</dbReference>
<keyword evidence="4 9" id="KW-0812">Transmembrane</keyword>
<dbReference type="OMA" id="PKHFAVF"/>
<keyword evidence="8 9" id="KW-0472">Membrane</keyword>
<protein>
    <recommendedName>
        <fullName evidence="9">Lipoprotein signal peptidase</fullName>
        <ecNumber evidence="9">3.4.23.36</ecNumber>
    </recommendedName>
    <alternativeName>
        <fullName evidence="9">Prolipoprotein signal peptidase</fullName>
    </alternativeName>
    <alternativeName>
        <fullName evidence="9">Signal peptidase II</fullName>
        <shortName evidence="9">SPase II</shortName>
    </alternativeName>
</protein>